<accession>X0XLV1</accession>
<gene>
    <name evidence="1" type="ORF">S01H1_55527</name>
</gene>
<dbReference type="EMBL" id="BARS01036102">
    <property type="protein sequence ID" value="GAG25931.1"/>
    <property type="molecule type" value="Genomic_DNA"/>
</dbReference>
<sequence>MVDLKTCAATLNTFERAMQVRFDRQPLIYRHLARAGLRELGLPDNVVGVIHIVIQKPNLKFCEKDKGDFERYIGRCRRDFFDARQAAYQERTRDCPPILVSTIEYSSASDPAWFLASLREYERAARAVPDSGQYYPDEAACFKWKRRCPMWDLCASNPVLWPQVVAEKYEQSFRDDEEINR</sequence>
<evidence type="ECO:0008006" key="2">
    <source>
        <dbReference type="Google" id="ProtNLM"/>
    </source>
</evidence>
<proteinExistence type="predicted"/>
<dbReference type="AlphaFoldDB" id="X0XLV1"/>
<organism evidence="1">
    <name type="scientific">marine sediment metagenome</name>
    <dbReference type="NCBI Taxonomy" id="412755"/>
    <lineage>
        <taxon>unclassified sequences</taxon>
        <taxon>metagenomes</taxon>
        <taxon>ecological metagenomes</taxon>
    </lineage>
</organism>
<name>X0XLV1_9ZZZZ</name>
<comment type="caution">
    <text evidence="1">The sequence shown here is derived from an EMBL/GenBank/DDBJ whole genome shotgun (WGS) entry which is preliminary data.</text>
</comment>
<evidence type="ECO:0000313" key="1">
    <source>
        <dbReference type="EMBL" id="GAG25931.1"/>
    </source>
</evidence>
<reference evidence="1" key="1">
    <citation type="journal article" date="2014" name="Front. Microbiol.">
        <title>High frequency of phylogenetically diverse reductive dehalogenase-homologous genes in deep subseafloor sedimentary metagenomes.</title>
        <authorList>
            <person name="Kawai M."/>
            <person name="Futagami T."/>
            <person name="Toyoda A."/>
            <person name="Takaki Y."/>
            <person name="Nishi S."/>
            <person name="Hori S."/>
            <person name="Arai W."/>
            <person name="Tsubouchi T."/>
            <person name="Morono Y."/>
            <person name="Uchiyama I."/>
            <person name="Ito T."/>
            <person name="Fujiyama A."/>
            <person name="Inagaki F."/>
            <person name="Takami H."/>
        </authorList>
    </citation>
    <scope>NUCLEOTIDE SEQUENCE</scope>
    <source>
        <strain evidence="1">Expedition CK06-06</strain>
    </source>
</reference>
<protein>
    <recommendedName>
        <fullName evidence="2">PD-(D/E)XK endonuclease-like domain-containing protein</fullName>
    </recommendedName>
</protein>